<gene>
    <name evidence="4" type="ORF">SADO_00750</name>
</gene>
<comment type="similarity">
    <text evidence="1">Belongs to the short-chain dehydrogenases/reductases (SDR) family.</text>
</comment>
<accession>A0ABV2AVU0</accession>
<keyword evidence="2" id="KW-0521">NADP</keyword>
<dbReference type="PRINTS" id="PR00081">
    <property type="entry name" value="GDHRDH"/>
</dbReference>
<organism evidence="4 5">
    <name type="scientific">Salinisphaera dokdonensis CL-ES53</name>
    <dbReference type="NCBI Taxonomy" id="1304272"/>
    <lineage>
        <taxon>Bacteria</taxon>
        <taxon>Pseudomonadati</taxon>
        <taxon>Pseudomonadota</taxon>
        <taxon>Gammaproteobacteria</taxon>
        <taxon>Salinisphaerales</taxon>
        <taxon>Salinisphaeraceae</taxon>
        <taxon>Salinisphaera</taxon>
    </lineage>
</organism>
<dbReference type="Proteomes" id="UP001460888">
    <property type="component" value="Unassembled WGS sequence"/>
</dbReference>
<sequence>MGEQASVHGFEYDLMQPRNSERLVEELRDQALNVNHLVNNARSLSFLAMNEFGVAARKDFMAEYLMDVIAPYELSTALWRSQPTALRTITNISSQYGVVAATPALYDDHARQSPIQYGVAKAALNHLTKELAVRLADDDVRVNAIAYGGVDGRTDEAFKARYSKLAPAGKMLAEEELPGPLEFLVSEQSSAMTGQIIQADGGWTIW</sequence>
<dbReference type="EMBL" id="APND01000001">
    <property type="protein sequence ID" value="MES1927740.1"/>
    <property type="molecule type" value="Genomic_DNA"/>
</dbReference>
<reference evidence="4 5" key="1">
    <citation type="submission" date="2013-03" db="EMBL/GenBank/DDBJ databases">
        <title>Salinisphaera dokdonensis CL-ES53 Genome Sequencing.</title>
        <authorList>
            <person name="Li C."/>
            <person name="Lai Q."/>
            <person name="Shao Z."/>
        </authorList>
    </citation>
    <scope>NUCLEOTIDE SEQUENCE [LARGE SCALE GENOMIC DNA]</scope>
    <source>
        <strain evidence="4 5">CL-ES53</strain>
    </source>
</reference>
<evidence type="ECO:0000256" key="2">
    <source>
        <dbReference type="ARBA" id="ARBA00022857"/>
    </source>
</evidence>
<keyword evidence="5" id="KW-1185">Reference proteome</keyword>
<evidence type="ECO:0000313" key="4">
    <source>
        <dbReference type="EMBL" id="MES1927740.1"/>
    </source>
</evidence>
<dbReference type="SUPFAM" id="SSF51735">
    <property type="entry name" value="NAD(P)-binding Rossmann-fold domains"/>
    <property type="match status" value="1"/>
</dbReference>
<dbReference type="Gene3D" id="3.40.50.720">
    <property type="entry name" value="NAD(P)-binding Rossmann-like Domain"/>
    <property type="match status" value="1"/>
</dbReference>
<dbReference type="InterPro" id="IPR036291">
    <property type="entry name" value="NAD(P)-bd_dom_sf"/>
</dbReference>
<dbReference type="InterPro" id="IPR002347">
    <property type="entry name" value="SDR_fam"/>
</dbReference>
<evidence type="ECO:0000313" key="5">
    <source>
        <dbReference type="Proteomes" id="UP001460888"/>
    </source>
</evidence>
<comment type="caution">
    <text evidence="4">The sequence shown here is derived from an EMBL/GenBank/DDBJ whole genome shotgun (WGS) entry which is preliminary data.</text>
</comment>
<dbReference type="PANTHER" id="PTHR43618:SF8">
    <property type="entry name" value="7ALPHA-HYDROXYSTEROID DEHYDROGENASE"/>
    <property type="match status" value="1"/>
</dbReference>
<name>A0ABV2AVU0_9GAMM</name>
<protein>
    <submittedName>
        <fullName evidence="4">Short-chain dehydrogenase/reductase</fullName>
    </submittedName>
</protein>
<evidence type="ECO:0000256" key="3">
    <source>
        <dbReference type="ARBA" id="ARBA00023002"/>
    </source>
</evidence>
<dbReference type="PANTHER" id="PTHR43618">
    <property type="entry name" value="7-ALPHA-HYDROXYSTEROID DEHYDROGENASE"/>
    <property type="match status" value="1"/>
</dbReference>
<dbReference type="InterPro" id="IPR052178">
    <property type="entry name" value="Sec_Metab_Biosynth_SDR"/>
</dbReference>
<proteinExistence type="inferred from homology"/>
<evidence type="ECO:0000256" key="1">
    <source>
        <dbReference type="ARBA" id="ARBA00006484"/>
    </source>
</evidence>
<dbReference type="Pfam" id="PF13561">
    <property type="entry name" value="adh_short_C2"/>
    <property type="match status" value="1"/>
</dbReference>
<keyword evidence="3" id="KW-0560">Oxidoreductase</keyword>